<dbReference type="EMBL" id="JABANM010029607">
    <property type="protein sequence ID" value="KAF4707707.1"/>
    <property type="molecule type" value="Genomic_DNA"/>
</dbReference>
<dbReference type="Proteomes" id="UP000574390">
    <property type="component" value="Unassembled WGS sequence"/>
</dbReference>
<keyword evidence="1" id="KW-0547">Nucleotide-binding</keyword>
<gene>
    <name evidence="1" type="primary">DDX10_5</name>
    <name evidence="1" type="ORF">FOZ62_015109</name>
</gene>
<protein>
    <submittedName>
        <fullName evidence="1">ATPdependent RNA helicase</fullName>
    </submittedName>
</protein>
<accession>A0A7J6QHK4</accession>
<dbReference type="GO" id="GO:0004386">
    <property type="term" value="F:helicase activity"/>
    <property type="evidence" value="ECO:0007669"/>
    <property type="project" value="UniProtKB-KW"/>
</dbReference>
<comment type="caution">
    <text evidence="1">The sequence shown here is derived from an EMBL/GenBank/DDBJ whole genome shotgun (WGS) entry which is preliminary data.</text>
</comment>
<keyword evidence="1" id="KW-0067">ATP-binding</keyword>
<feature type="non-terminal residue" evidence="1">
    <location>
        <position position="1"/>
    </location>
</feature>
<organism evidence="1 2">
    <name type="scientific">Perkinsus olseni</name>
    <name type="common">Perkinsus atlanticus</name>
    <dbReference type="NCBI Taxonomy" id="32597"/>
    <lineage>
        <taxon>Eukaryota</taxon>
        <taxon>Sar</taxon>
        <taxon>Alveolata</taxon>
        <taxon>Perkinsozoa</taxon>
        <taxon>Perkinsea</taxon>
        <taxon>Perkinsida</taxon>
        <taxon>Perkinsidae</taxon>
        <taxon>Perkinsus</taxon>
    </lineage>
</organism>
<feature type="non-terminal residue" evidence="1">
    <location>
        <position position="271"/>
    </location>
</feature>
<name>A0A7J6QHK4_PEROL</name>
<sequence>HEERKQEAVYRGPATTTGYADVIPQQEQRDIARTASYLAEAWRKKKLPVYTGENEGEGGISFSNMRRKWEAFCLQEWVSHESPAAVRAFVAACIDDELVAFIQDEQYNHLKVAPDLRSYYKNFYHYALRYLGTNHQDKSVVTSLIQQILTEKQNGKKLSDFFKVTNERLRELEYCTVDRHSQLHPVHIAFSLQACLGEPFAGWWYDACKEMGGSDQISSFEDLRTVMRNLQRKAHALKQQRPYGYNSDGHFIGLNHQGQVYFAGNTNDGHL</sequence>
<reference evidence="1 2" key="1">
    <citation type="submission" date="2020-04" db="EMBL/GenBank/DDBJ databases">
        <title>Perkinsus olseni comparative genomics.</title>
        <authorList>
            <person name="Bogema D.R."/>
        </authorList>
    </citation>
    <scope>NUCLEOTIDE SEQUENCE [LARGE SCALE GENOMIC DNA]</scope>
    <source>
        <strain evidence="1">ATCC PRA-205</strain>
    </source>
</reference>
<proteinExistence type="predicted"/>
<keyword evidence="1" id="KW-0347">Helicase</keyword>
<evidence type="ECO:0000313" key="1">
    <source>
        <dbReference type="EMBL" id="KAF4707707.1"/>
    </source>
</evidence>
<keyword evidence="1" id="KW-0378">Hydrolase</keyword>
<dbReference type="AlphaFoldDB" id="A0A7J6QHK4"/>
<evidence type="ECO:0000313" key="2">
    <source>
        <dbReference type="Proteomes" id="UP000574390"/>
    </source>
</evidence>